<comment type="similarity">
    <text evidence="2">Belongs to the autoinducer-2 exporter (AI-2E) (TC 2.A.86) family.</text>
</comment>
<feature type="transmembrane region" description="Helical" evidence="9">
    <location>
        <begin position="174"/>
        <end position="199"/>
    </location>
</feature>
<dbReference type="EMBL" id="VDFM01000002">
    <property type="protein sequence ID" value="MQS51881.1"/>
    <property type="molecule type" value="Genomic_DNA"/>
</dbReference>
<feature type="compositionally biased region" description="Basic and acidic residues" evidence="8">
    <location>
        <begin position="397"/>
        <end position="418"/>
    </location>
</feature>
<feature type="transmembrane region" description="Helical" evidence="9">
    <location>
        <begin position="21"/>
        <end position="45"/>
    </location>
</feature>
<dbReference type="GO" id="GO:0005886">
    <property type="term" value="C:plasma membrane"/>
    <property type="evidence" value="ECO:0007669"/>
    <property type="project" value="UniProtKB-SubCell"/>
</dbReference>
<evidence type="ECO:0000256" key="1">
    <source>
        <dbReference type="ARBA" id="ARBA00004651"/>
    </source>
</evidence>
<sequence>MKETSKKGKSWFYRWFLNNQATVFLINVLIVFLIIFLFSKIGFVFDPLWQILGITMPPVILALVLYYLINPLINVLERKFHVNRIISITFIFIIIAALLVWGIMSLIPFVQSQIDSLIKNWPNYWDYLNKSLQKMFADPKMSGVRERLVEANTNLSKSVSKSMNDILPQTFNNIGSAVGIVTNVVMILLTAPFILLFMLKDDKKFKQSVLKFVPDRVKKSTGEMLSEISQSLSSYITGQLTVAFWVAVMFFVGYLIIGQRYALILGIVAGILNLIPYVGSTLALLPSLVIAAFIAPAMVLKVLIVFAVEQTIETRVISPIIVGNKMQMHPVTTILVLLVSAGMYGLVGMIAGIPIFAILKIICTRIFRWFKRNSNWYSAEEAEQEAETVTTAADTPVEDKTEAQNDPEKLDPSQKNHK</sequence>
<feature type="region of interest" description="Disordered" evidence="8">
    <location>
        <begin position="381"/>
        <end position="418"/>
    </location>
</feature>
<dbReference type="Pfam" id="PF01594">
    <property type="entry name" value="AI-2E_transport"/>
    <property type="match status" value="1"/>
</dbReference>
<feature type="transmembrane region" description="Helical" evidence="9">
    <location>
        <begin position="85"/>
        <end position="107"/>
    </location>
</feature>
<dbReference type="GO" id="GO:0055085">
    <property type="term" value="P:transmembrane transport"/>
    <property type="evidence" value="ECO:0007669"/>
    <property type="project" value="TreeGrafter"/>
</dbReference>
<evidence type="ECO:0000256" key="3">
    <source>
        <dbReference type="ARBA" id="ARBA00022448"/>
    </source>
</evidence>
<feature type="transmembrane region" description="Helical" evidence="9">
    <location>
        <begin position="232"/>
        <end position="255"/>
    </location>
</feature>
<comment type="caution">
    <text evidence="10">The sequence shown here is derived from an EMBL/GenBank/DDBJ whole genome shotgun (WGS) entry which is preliminary data.</text>
</comment>
<keyword evidence="3" id="KW-0813">Transport</keyword>
<gene>
    <name evidence="10" type="ORF">FHL02_02480</name>
</gene>
<evidence type="ECO:0000313" key="10">
    <source>
        <dbReference type="EMBL" id="MQS51881.1"/>
    </source>
</evidence>
<accession>A0A5P0ZFP4</accession>
<reference evidence="10 11" key="1">
    <citation type="journal article" date="2019" name="Syst. Appl. Microbiol.">
        <title>Polyphasic characterization of two novel Lactobacillus spp. isolated from blown salami packages: Description of Lactobacillus halodurans sp. nov. and Lactobacillus salsicarnum sp. nov.</title>
        <authorList>
            <person name="Schuster J.A."/>
            <person name="Klingl A."/>
            <person name="Vogel R.F."/>
            <person name="Ehrmann M.A."/>
        </authorList>
    </citation>
    <scope>NUCLEOTIDE SEQUENCE [LARGE SCALE GENOMIC DNA]</scope>
    <source>
        <strain evidence="10 11">TMW 1.2118</strain>
    </source>
</reference>
<evidence type="ECO:0000256" key="6">
    <source>
        <dbReference type="ARBA" id="ARBA00022989"/>
    </source>
</evidence>
<evidence type="ECO:0000256" key="2">
    <source>
        <dbReference type="ARBA" id="ARBA00009773"/>
    </source>
</evidence>
<dbReference type="Proteomes" id="UP000380386">
    <property type="component" value="Unassembled WGS sequence"/>
</dbReference>
<feature type="transmembrane region" description="Helical" evidence="9">
    <location>
        <begin position="285"/>
        <end position="308"/>
    </location>
</feature>
<comment type="subcellular location">
    <subcellularLocation>
        <location evidence="1">Cell membrane</location>
        <topology evidence="1">Multi-pass membrane protein</topology>
    </subcellularLocation>
</comment>
<evidence type="ECO:0000256" key="7">
    <source>
        <dbReference type="ARBA" id="ARBA00023136"/>
    </source>
</evidence>
<organism evidence="10 11">
    <name type="scientific">Companilactobacillus mishanensis</name>
    <dbReference type="NCBI Taxonomy" id="2486008"/>
    <lineage>
        <taxon>Bacteria</taxon>
        <taxon>Bacillati</taxon>
        <taxon>Bacillota</taxon>
        <taxon>Bacilli</taxon>
        <taxon>Lactobacillales</taxon>
        <taxon>Lactobacillaceae</taxon>
        <taxon>Companilactobacillus</taxon>
    </lineage>
</organism>
<dbReference type="OrthoDB" id="9793390at2"/>
<keyword evidence="6 9" id="KW-1133">Transmembrane helix</keyword>
<name>A0A5P0ZFP4_9LACO</name>
<dbReference type="PANTHER" id="PTHR21716">
    <property type="entry name" value="TRANSMEMBRANE PROTEIN"/>
    <property type="match status" value="1"/>
</dbReference>
<keyword evidence="4" id="KW-1003">Cell membrane</keyword>
<feature type="transmembrane region" description="Helical" evidence="9">
    <location>
        <begin position="51"/>
        <end position="73"/>
    </location>
</feature>
<evidence type="ECO:0000256" key="9">
    <source>
        <dbReference type="SAM" id="Phobius"/>
    </source>
</evidence>
<dbReference type="PANTHER" id="PTHR21716:SF53">
    <property type="entry name" value="PERMEASE PERM-RELATED"/>
    <property type="match status" value="1"/>
</dbReference>
<proteinExistence type="inferred from homology"/>
<evidence type="ECO:0000256" key="8">
    <source>
        <dbReference type="SAM" id="MobiDB-lite"/>
    </source>
</evidence>
<evidence type="ECO:0000256" key="4">
    <source>
        <dbReference type="ARBA" id="ARBA00022475"/>
    </source>
</evidence>
<protein>
    <submittedName>
        <fullName evidence="10">AI-2E family transporter</fullName>
    </submittedName>
</protein>
<evidence type="ECO:0000313" key="11">
    <source>
        <dbReference type="Proteomes" id="UP000380386"/>
    </source>
</evidence>
<dbReference type="AlphaFoldDB" id="A0A5P0ZFP4"/>
<evidence type="ECO:0000256" key="5">
    <source>
        <dbReference type="ARBA" id="ARBA00022692"/>
    </source>
</evidence>
<dbReference type="RefSeq" id="WP_153382084.1">
    <property type="nucleotide sequence ID" value="NZ_VDFM01000002.1"/>
</dbReference>
<keyword evidence="7 9" id="KW-0472">Membrane</keyword>
<keyword evidence="5 9" id="KW-0812">Transmembrane</keyword>
<feature type="transmembrane region" description="Helical" evidence="9">
    <location>
        <begin position="261"/>
        <end position="278"/>
    </location>
</feature>
<dbReference type="InterPro" id="IPR002549">
    <property type="entry name" value="AI-2E-like"/>
</dbReference>
<feature type="transmembrane region" description="Helical" evidence="9">
    <location>
        <begin position="334"/>
        <end position="362"/>
    </location>
</feature>